<keyword evidence="1" id="KW-1133">Transmembrane helix</keyword>
<reference evidence="2" key="1">
    <citation type="journal article" date="2021" name="IMA Fungus">
        <title>Genomic characterization of three marine fungi, including Emericellopsis atlantica sp. nov. with signatures of a generalist lifestyle and marine biomass degradation.</title>
        <authorList>
            <person name="Hagestad O.C."/>
            <person name="Hou L."/>
            <person name="Andersen J.H."/>
            <person name="Hansen E.H."/>
            <person name="Altermark B."/>
            <person name="Li C."/>
            <person name="Kuhnert E."/>
            <person name="Cox R.J."/>
            <person name="Crous P.W."/>
            <person name="Spatafora J.W."/>
            <person name="Lail K."/>
            <person name="Amirebrahimi M."/>
            <person name="Lipzen A."/>
            <person name="Pangilinan J."/>
            <person name="Andreopoulos W."/>
            <person name="Hayes R.D."/>
            <person name="Ng V."/>
            <person name="Grigoriev I.V."/>
            <person name="Jackson S.A."/>
            <person name="Sutton T.D.S."/>
            <person name="Dobson A.D.W."/>
            <person name="Rama T."/>
        </authorList>
    </citation>
    <scope>NUCLEOTIDE SEQUENCE</scope>
    <source>
        <strain evidence="2">TRa3180A</strain>
    </source>
</reference>
<accession>A0A9P7Z8Q6</accession>
<organism evidence="2 3">
    <name type="scientific">Calycina marina</name>
    <dbReference type="NCBI Taxonomy" id="1763456"/>
    <lineage>
        <taxon>Eukaryota</taxon>
        <taxon>Fungi</taxon>
        <taxon>Dikarya</taxon>
        <taxon>Ascomycota</taxon>
        <taxon>Pezizomycotina</taxon>
        <taxon>Leotiomycetes</taxon>
        <taxon>Helotiales</taxon>
        <taxon>Pezizellaceae</taxon>
        <taxon>Calycina</taxon>
    </lineage>
</organism>
<dbReference type="EMBL" id="MU253786">
    <property type="protein sequence ID" value="KAG9246995.1"/>
    <property type="molecule type" value="Genomic_DNA"/>
</dbReference>
<keyword evidence="3" id="KW-1185">Reference proteome</keyword>
<dbReference type="Proteomes" id="UP000887226">
    <property type="component" value="Unassembled WGS sequence"/>
</dbReference>
<dbReference type="SUPFAM" id="SSF81321">
    <property type="entry name" value="Family A G protein-coupled receptor-like"/>
    <property type="match status" value="1"/>
</dbReference>
<evidence type="ECO:0000256" key="1">
    <source>
        <dbReference type="SAM" id="Phobius"/>
    </source>
</evidence>
<feature type="transmembrane region" description="Helical" evidence="1">
    <location>
        <begin position="25"/>
        <end position="48"/>
    </location>
</feature>
<gene>
    <name evidence="2" type="ORF">BJ878DRAFT_239014</name>
</gene>
<sequence>MLIIAISLISGASWFTVVYDITLSWVWVVGYLSGALVATTYKWSFFVFGTSSTFSSPPLFSTAASPPPNCIWPSLADSSSSGCFIPSRTVSMMVETKLASPRALYSGVS</sequence>
<keyword evidence="1" id="KW-0812">Transmembrane</keyword>
<protein>
    <submittedName>
        <fullName evidence="2">Uncharacterized protein</fullName>
    </submittedName>
</protein>
<evidence type="ECO:0000313" key="2">
    <source>
        <dbReference type="EMBL" id="KAG9246995.1"/>
    </source>
</evidence>
<proteinExistence type="predicted"/>
<dbReference type="AlphaFoldDB" id="A0A9P7Z8Q6"/>
<comment type="caution">
    <text evidence="2">The sequence shown here is derived from an EMBL/GenBank/DDBJ whole genome shotgun (WGS) entry which is preliminary data.</text>
</comment>
<name>A0A9P7Z8Q6_9HELO</name>
<keyword evidence="1" id="KW-0472">Membrane</keyword>
<evidence type="ECO:0000313" key="3">
    <source>
        <dbReference type="Proteomes" id="UP000887226"/>
    </source>
</evidence>
<dbReference type="OrthoDB" id="536545at2759"/>